<protein>
    <submittedName>
        <fullName evidence="2">Synaptotagmin-2</fullName>
    </submittedName>
</protein>
<keyword evidence="3" id="KW-1185">Reference proteome</keyword>
<evidence type="ECO:0000313" key="2">
    <source>
        <dbReference type="EMBL" id="CAH2221487.1"/>
    </source>
</evidence>
<dbReference type="EMBL" id="OW240912">
    <property type="protein sequence ID" value="CAH2221487.1"/>
    <property type="molecule type" value="Genomic_DNA"/>
</dbReference>
<sequence>MLPVLSKIVEKCVHTQLCEYYQQSNYLTTDQSGFRPNHRITTALLKVCNDIQTGMEQGDLTEAIFLDFAKADTVDHDIVLQKLKNSVTMVWPFGKHESAAAVRNTTQPPIVSHDNSTEVAGSGDKAADAFRKIQQELMNQISKIPLPPWALIAIAVVGGLLIITCCFCICKKCCCKKKKGKKEKGKGKGMKNVLNMKDLKGGGGQVTI</sequence>
<keyword evidence="1" id="KW-1133">Transmembrane helix</keyword>
<feature type="transmembrane region" description="Helical" evidence="1">
    <location>
        <begin position="149"/>
        <end position="170"/>
    </location>
</feature>
<reference evidence="2" key="1">
    <citation type="submission" date="2022-03" db="EMBL/GenBank/DDBJ databases">
        <authorList>
            <person name="Alioto T."/>
            <person name="Alioto T."/>
            <person name="Gomez Garrido J."/>
        </authorList>
    </citation>
    <scope>NUCLEOTIDE SEQUENCE</scope>
</reference>
<keyword evidence="1" id="KW-0812">Transmembrane</keyword>
<evidence type="ECO:0000256" key="1">
    <source>
        <dbReference type="SAM" id="Phobius"/>
    </source>
</evidence>
<organism evidence="2 3">
    <name type="scientific">Pelobates cultripes</name>
    <name type="common">Western spadefoot toad</name>
    <dbReference type="NCBI Taxonomy" id="61616"/>
    <lineage>
        <taxon>Eukaryota</taxon>
        <taxon>Metazoa</taxon>
        <taxon>Chordata</taxon>
        <taxon>Craniata</taxon>
        <taxon>Vertebrata</taxon>
        <taxon>Euteleostomi</taxon>
        <taxon>Amphibia</taxon>
        <taxon>Batrachia</taxon>
        <taxon>Anura</taxon>
        <taxon>Pelobatoidea</taxon>
        <taxon>Pelobatidae</taxon>
        <taxon>Pelobates</taxon>
    </lineage>
</organism>
<dbReference type="Proteomes" id="UP001295444">
    <property type="component" value="Chromosome 01"/>
</dbReference>
<name>A0AAD1VJL2_PELCU</name>
<keyword evidence="1" id="KW-0472">Membrane</keyword>
<dbReference type="AlphaFoldDB" id="A0AAD1VJL2"/>
<proteinExistence type="predicted"/>
<accession>A0AAD1VJL2</accession>
<evidence type="ECO:0000313" key="3">
    <source>
        <dbReference type="Proteomes" id="UP001295444"/>
    </source>
</evidence>
<dbReference type="CDD" id="cd21964">
    <property type="entry name" value="Syt2_N"/>
    <property type="match status" value="1"/>
</dbReference>
<gene>
    <name evidence="2" type="ORF">PECUL_23A008055</name>
</gene>